<keyword evidence="5" id="KW-1185">Reference proteome</keyword>
<name>A0ABT0B683_9SPHN</name>
<evidence type="ECO:0000313" key="4">
    <source>
        <dbReference type="EMBL" id="MCJ2180414.1"/>
    </source>
</evidence>
<dbReference type="CDD" id="cd05483">
    <property type="entry name" value="retropepsin_like_bacteria"/>
    <property type="match status" value="1"/>
</dbReference>
<dbReference type="InterPro" id="IPR001995">
    <property type="entry name" value="Peptidase_A2_cat"/>
</dbReference>
<keyword evidence="4" id="KW-0645">Protease</keyword>
<accession>A0ABT0B683</accession>
<dbReference type="Pfam" id="PF13975">
    <property type="entry name" value="gag-asp_proteas"/>
    <property type="match status" value="1"/>
</dbReference>
<organism evidence="4 5">
    <name type="scientific">Novosphingobium album</name>
    <name type="common">ex Hu et al. 2023</name>
    <dbReference type="NCBI Taxonomy" id="2930093"/>
    <lineage>
        <taxon>Bacteria</taxon>
        <taxon>Pseudomonadati</taxon>
        <taxon>Pseudomonadota</taxon>
        <taxon>Alphaproteobacteria</taxon>
        <taxon>Sphingomonadales</taxon>
        <taxon>Sphingomonadaceae</taxon>
        <taxon>Novosphingobium</taxon>
    </lineage>
</organism>
<evidence type="ECO:0000256" key="2">
    <source>
        <dbReference type="SAM" id="MobiDB-lite"/>
    </source>
</evidence>
<comment type="caution">
    <text evidence="4">The sequence shown here is derived from an EMBL/GenBank/DDBJ whole genome shotgun (WGS) entry which is preliminary data.</text>
</comment>
<evidence type="ECO:0000256" key="1">
    <source>
        <dbReference type="ARBA" id="ARBA00022801"/>
    </source>
</evidence>
<gene>
    <name evidence="4" type="ORF">MTR64_17715</name>
</gene>
<evidence type="ECO:0000313" key="5">
    <source>
        <dbReference type="Proteomes" id="UP001162880"/>
    </source>
</evidence>
<proteinExistence type="predicted"/>
<evidence type="ECO:0000259" key="3">
    <source>
        <dbReference type="PROSITE" id="PS50175"/>
    </source>
</evidence>
<dbReference type="GO" id="GO:0006508">
    <property type="term" value="P:proteolysis"/>
    <property type="evidence" value="ECO:0007669"/>
    <property type="project" value="UniProtKB-KW"/>
</dbReference>
<dbReference type="NCBIfam" id="TIGR02281">
    <property type="entry name" value="clan_AA_DTGA"/>
    <property type="match status" value="1"/>
</dbReference>
<dbReference type="Gene3D" id="2.40.70.10">
    <property type="entry name" value="Acid Proteases"/>
    <property type="match status" value="1"/>
</dbReference>
<dbReference type="RefSeq" id="WP_243995834.1">
    <property type="nucleotide sequence ID" value="NZ_JALHLE010000033.1"/>
</dbReference>
<dbReference type="InterPro" id="IPR001969">
    <property type="entry name" value="Aspartic_peptidase_AS"/>
</dbReference>
<dbReference type="PROSITE" id="PS50175">
    <property type="entry name" value="ASP_PROT_RETROV"/>
    <property type="match status" value="1"/>
</dbReference>
<dbReference type="SUPFAM" id="SSF50630">
    <property type="entry name" value="Acid proteases"/>
    <property type="match status" value="1"/>
</dbReference>
<protein>
    <submittedName>
        <fullName evidence="4">TIGR02281 family clan AA aspartic protease</fullName>
        <ecNumber evidence="4">3.4.23.-</ecNumber>
    </submittedName>
</protein>
<feature type="region of interest" description="Disordered" evidence="2">
    <location>
        <begin position="30"/>
        <end position="54"/>
    </location>
</feature>
<dbReference type="EMBL" id="JALHLE010000033">
    <property type="protein sequence ID" value="MCJ2180414.1"/>
    <property type="molecule type" value="Genomic_DNA"/>
</dbReference>
<sequence>MRMGPLILLAGTLAFVAWIAPHLPVPEGSPAPVTAGPAADSAPQARQKEPGWAGDGTVLERAGDGHFYVDASVEYRSTRFLVDTGASIIVLTGSDARAIGLDWNDSDLAPIGRGAGGTVYGVRVRLERVELGGIEVHDVDAAIIPQGLDVSLLGQSFLTRLSGVRIEGDRMILGGDS</sequence>
<feature type="domain" description="Peptidase A2" evidence="3">
    <location>
        <begin position="78"/>
        <end position="157"/>
    </location>
</feature>
<dbReference type="InterPro" id="IPR011969">
    <property type="entry name" value="Clan_AA_Asp_peptidase_C"/>
</dbReference>
<dbReference type="GO" id="GO:0008233">
    <property type="term" value="F:peptidase activity"/>
    <property type="evidence" value="ECO:0007669"/>
    <property type="project" value="UniProtKB-KW"/>
</dbReference>
<keyword evidence="1 4" id="KW-0378">Hydrolase</keyword>
<dbReference type="Proteomes" id="UP001162880">
    <property type="component" value="Unassembled WGS sequence"/>
</dbReference>
<dbReference type="EC" id="3.4.23.-" evidence="4"/>
<reference evidence="4" key="1">
    <citation type="submission" date="2022-03" db="EMBL/GenBank/DDBJ databases">
        <title>Identification of a novel bacterium isolated from mangrove sediments.</title>
        <authorList>
            <person name="Pan X."/>
        </authorList>
    </citation>
    <scope>NUCLEOTIDE SEQUENCE</scope>
    <source>
        <strain evidence="4">B2580</strain>
    </source>
</reference>
<dbReference type="InterPro" id="IPR021109">
    <property type="entry name" value="Peptidase_aspartic_dom_sf"/>
</dbReference>
<dbReference type="PROSITE" id="PS00141">
    <property type="entry name" value="ASP_PROTEASE"/>
    <property type="match status" value="1"/>
</dbReference>
<dbReference type="InterPro" id="IPR034122">
    <property type="entry name" value="Retropepsin-like_bacterial"/>
</dbReference>